<dbReference type="PANTHER" id="PTHR37832">
    <property type="entry name" value="BLL2683 PROTEIN"/>
    <property type="match status" value="1"/>
</dbReference>
<organism evidence="2 3">
    <name type="scientific">Apibacter mensalis</name>
    <dbReference type="NCBI Taxonomy" id="1586267"/>
    <lineage>
        <taxon>Bacteria</taxon>
        <taxon>Pseudomonadati</taxon>
        <taxon>Bacteroidota</taxon>
        <taxon>Flavobacteriia</taxon>
        <taxon>Flavobacteriales</taxon>
        <taxon>Weeksellaceae</taxon>
        <taxon>Apibacter</taxon>
    </lineage>
</organism>
<dbReference type="SUPFAM" id="SSF54909">
    <property type="entry name" value="Dimeric alpha+beta barrel"/>
    <property type="match status" value="1"/>
</dbReference>
<dbReference type="InterPro" id="IPR011008">
    <property type="entry name" value="Dimeric_a/b-barrel"/>
</dbReference>
<feature type="domain" description="Stress-response A/B barrel" evidence="1">
    <location>
        <begin position="2"/>
        <end position="95"/>
    </location>
</feature>
<dbReference type="EMBL" id="FCOR01000013">
    <property type="protein sequence ID" value="CVK16960.1"/>
    <property type="molecule type" value="Genomic_DNA"/>
</dbReference>
<evidence type="ECO:0000313" key="2">
    <source>
        <dbReference type="EMBL" id="CVK16960.1"/>
    </source>
</evidence>
<dbReference type="SMART" id="SM00886">
    <property type="entry name" value="Dabb"/>
    <property type="match status" value="1"/>
</dbReference>
<dbReference type="AlphaFoldDB" id="A0A0X3ARB5"/>
<protein>
    <submittedName>
        <fullName evidence="2">Stress responsive A/B Barrel Domain</fullName>
    </submittedName>
</protein>
<dbReference type="RefSeq" id="WP_055426137.1">
    <property type="nucleotide sequence ID" value="NZ_FCOR01000013.1"/>
</dbReference>
<dbReference type="Proteomes" id="UP000182761">
    <property type="component" value="Unassembled WGS sequence"/>
</dbReference>
<keyword evidence="3" id="KW-1185">Reference proteome</keyword>
<evidence type="ECO:0000259" key="1">
    <source>
        <dbReference type="PROSITE" id="PS51502"/>
    </source>
</evidence>
<proteinExistence type="predicted"/>
<dbReference type="InterPro" id="IPR013097">
    <property type="entry name" value="Dabb"/>
</dbReference>
<gene>
    <name evidence="2" type="ORF">Ga0061079_11334</name>
</gene>
<evidence type="ECO:0000313" key="3">
    <source>
        <dbReference type="Proteomes" id="UP000182761"/>
    </source>
</evidence>
<dbReference type="PANTHER" id="PTHR37832:SF1">
    <property type="entry name" value="STRESS-RESPONSE A_B BARREL DOMAIN-CONTAINING PROTEIN"/>
    <property type="match status" value="1"/>
</dbReference>
<sequence>MVHHIVMWKLKESNKKNNALKIKNDLEALKGIIKELEHIQVNTNIEMAPESNFDVILDSRFKSFDDLTQYANHPDHLKVVNFIKTVIEQRVAIDYEI</sequence>
<dbReference type="PROSITE" id="PS51502">
    <property type="entry name" value="S_R_A_B_BARREL"/>
    <property type="match status" value="1"/>
</dbReference>
<dbReference type="Pfam" id="PF07876">
    <property type="entry name" value="Dabb"/>
    <property type="match status" value="1"/>
</dbReference>
<name>A0A0X3ARB5_9FLAO</name>
<dbReference type="Gene3D" id="3.30.70.100">
    <property type="match status" value="1"/>
</dbReference>
<accession>A0A0X3ARB5</accession>
<reference evidence="2 3" key="1">
    <citation type="submission" date="2016-01" db="EMBL/GenBank/DDBJ databases">
        <authorList>
            <person name="McClelland M."/>
            <person name="Jain A."/>
            <person name="Saraogi P."/>
            <person name="Mendelson R."/>
            <person name="Westerman R."/>
            <person name="SanMiguel P."/>
            <person name="Csonka L."/>
        </authorList>
    </citation>
    <scope>NUCLEOTIDE SEQUENCE [LARGE SCALE GENOMIC DNA]</scope>
    <source>
        <strain evidence="2 3">R-53146</strain>
    </source>
</reference>
<dbReference type="OrthoDB" id="9808130at2"/>